<dbReference type="Proteomes" id="UP000251584">
    <property type="component" value="Unassembled WGS sequence"/>
</dbReference>
<dbReference type="Pfam" id="PF07356">
    <property type="entry name" value="DUF1481"/>
    <property type="match status" value="1"/>
</dbReference>
<reference evidence="1 2" key="1">
    <citation type="submission" date="2018-06" db="EMBL/GenBank/DDBJ databases">
        <authorList>
            <consortium name="Pathogen Informatics"/>
            <person name="Doyle S."/>
        </authorList>
    </citation>
    <scope>NUCLEOTIDE SEQUENCE [LARGE SCALE GENOMIC DNA]</scope>
    <source>
        <strain evidence="1 2">NCTC10786</strain>
    </source>
</reference>
<organism evidence="1 2">
    <name type="scientific">Citrobacter koseri</name>
    <name type="common">Citrobacter diversus</name>
    <dbReference type="NCBI Taxonomy" id="545"/>
    <lineage>
        <taxon>Bacteria</taxon>
        <taxon>Pseudomonadati</taxon>
        <taxon>Pseudomonadota</taxon>
        <taxon>Gammaproteobacteria</taxon>
        <taxon>Enterobacterales</taxon>
        <taxon>Enterobacteriaceae</taxon>
        <taxon>Citrobacter</taxon>
    </lineage>
</organism>
<dbReference type="PIRSF" id="PIRSF006993">
    <property type="entry name" value="UCP006993"/>
    <property type="match status" value="1"/>
</dbReference>
<evidence type="ECO:0000313" key="1">
    <source>
        <dbReference type="EMBL" id="SQB36554.1"/>
    </source>
</evidence>
<evidence type="ECO:0000313" key="2">
    <source>
        <dbReference type="Proteomes" id="UP000251584"/>
    </source>
</evidence>
<dbReference type="InterPro" id="IPR016500">
    <property type="entry name" value="UCP006993"/>
</dbReference>
<accession>A0A2X2W804</accession>
<protein>
    <submittedName>
        <fullName evidence="1">Protein of uncharacterized function (DUF1481)</fullName>
    </submittedName>
</protein>
<name>A0A2X2W804_CITKO</name>
<gene>
    <name evidence="1" type="ORF">NCTC10786_03618</name>
</gene>
<sequence length="232" mass="26400">MAVNSFNEGALSPLLSVWRRMLTLAGALLLSACSHNTTLPPFTASGYVDDQGAVRIWRKDSSDGVHLLSVFSPWRNGSTTTSEYRWQGDMLSLIELNIYSKPSEHIRARFDDHGELSFMQHEVDGQKQQLSSDQIALYRYRANQIRQTSDALRQGRVVLRQGRWHADRTVTTCEGETLKPDLDAWAISHIERRQQRSSIEVSVAWLEAPDGSQLLLVANEDFCHWQPIEKTF</sequence>
<dbReference type="AlphaFoldDB" id="A0A2X2W804"/>
<dbReference type="InterPro" id="IPR010858">
    <property type="entry name" value="DUF1481"/>
</dbReference>
<dbReference type="EMBL" id="UAVY01000006">
    <property type="protein sequence ID" value="SQB36554.1"/>
    <property type="molecule type" value="Genomic_DNA"/>
</dbReference>
<proteinExistence type="predicted"/>